<gene>
    <name evidence="14" type="ORF">FSCOSCO3_A001216</name>
</gene>
<feature type="signal peptide" evidence="12">
    <location>
        <begin position="1"/>
        <end position="17"/>
    </location>
</feature>
<evidence type="ECO:0000256" key="1">
    <source>
        <dbReference type="ARBA" id="ARBA00004251"/>
    </source>
</evidence>
<dbReference type="GO" id="GO:0009897">
    <property type="term" value="C:external side of plasma membrane"/>
    <property type="evidence" value="ECO:0007669"/>
    <property type="project" value="TreeGrafter"/>
</dbReference>
<accession>A0AAV1PS62</accession>
<dbReference type="InterPro" id="IPR013783">
    <property type="entry name" value="Ig-like_fold"/>
</dbReference>
<dbReference type="PANTHER" id="PTHR25466:SF3">
    <property type="entry name" value="PROGRAMMED CELL DEATH 1 LIGAND 1"/>
    <property type="match status" value="1"/>
</dbReference>
<evidence type="ECO:0000256" key="11">
    <source>
        <dbReference type="SAM" id="Phobius"/>
    </source>
</evidence>
<dbReference type="InterPro" id="IPR036179">
    <property type="entry name" value="Ig-like_dom_sf"/>
</dbReference>
<organism evidence="14 15">
    <name type="scientific">Scomber scombrus</name>
    <name type="common">Atlantic mackerel</name>
    <name type="synonym">Scomber vernalis</name>
    <dbReference type="NCBI Taxonomy" id="13677"/>
    <lineage>
        <taxon>Eukaryota</taxon>
        <taxon>Metazoa</taxon>
        <taxon>Chordata</taxon>
        <taxon>Craniata</taxon>
        <taxon>Vertebrata</taxon>
        <taxon>Euteleostomi</taxon>
        <taxon>Actinopterygii</taxon>
        <taxon>Neopterygii</taxon>
        <taxon>Teleostei</taxon>
        <taxon>Neoteleostei</taxon>
        <taxon>Acanthomorphata</taxon>
        <taxon>Pelagiaria</taxon>
        <taxon>Scombriformes</taxon>
        <taxon>Scombridae</taxon>
        <taxon>Scomber</taxon>
    </lineage>
</organism>
<evidence type="ECO:0000256" key="6">
    <source>
        <dbReference type="ARBA" id="ARBA00023136"/>
    </source>
</evidence>
<evidence type="ECO:0000259" key="13">
    <source>
        <dbReference type="Pfam" id="PF07686"/>
    </source>
</evidence>
<keyword evidence="3 11" id="KW-0812">Transmembrane</keyword>
<keyword evidence="8" id="KW-0675">Receptor</keyword>
<evidence type="ECO:0000313" key="15">
    <source>
        <dbReference type="Proteomes" id="UP001314229"/>
    </source>
</evidence>
<dbReference type="InterPro" id="IPR013106">
    <property type="entry name" value="Ig_V-set"/>
</dbReference>
<comment type="subcellular location">
    <subcellularLocation>
        <location evidence="1">Cell membrane</location>
        <topology evidence="1">Single-pass type I membrane protein</topology>
    </subcellularLocation>
</comment>
<evidence type="ECO:0000256" key="4">
    <source>
        <dbReference type="ARBA" id="ARBA00022729"/>
    </source>
</evidence>
<dbReference type="Gene3D" id="2.60.40.10">
    <property type="entry name" value="Immunoglobulins"/>
    <property type="match status" value="1"/>
</dbReference>
<dbReference type="InterPro" id="IPR051713">
    <property type="entry name" value="T-cell_Activation_Regulation"/>
</dbReference>
<name>A0AAV1PS62_SCOSC</name>
<evidence type="ECO:0000256" key="12">
    <source>
        <dbReference type="SAM" id="SignalP"/>
    </source>
</evidence>
<keyword evidence="7" id="KW-1015">Disulfide bond</keyword>
<sequence length="205" mass="22655">MICRILLLISLTSCVSGTFVVKVAQTSYQAEENHTITLEWMFTTKPDSSSTSLIISCYMVTGNNEVSDLYIVYKGVEVSESQVGQFAGRVQSDKDALREGRIRLHVTRLRTDDSGWYTCDVKTNDGVSSDRCRLNVTAAVDQPEPQKPTERPQPESQGRIGLYVGLTAAGLAVCAGLYFTFRLYSNPGGRDQAEEHKLENMDAAE</sequence>
<feature type="chain" id="PRO_5043987678" evidence="12">
    <location>
        <begin position="18"/>
        <end position="205"/>
    </location>
</feature>
<dbReference type="GO" id="GO:0031295">
    <property type="term" value="P:T cell costimulation"/>
    <property type="evidence" value="ECO:0007669"/>
    <property type="project" value="TreeGrafter"/>
</dbReference>
<dbReference type="GO" id="GO:0042102">
    <property type="term" value="P:positive regulation of T cell proliferation"/>
    <property type="evidence" value="ECO:0007669"/>
    <property type="project" value="TreeGrafter"/>
</dbReference>
<dbReference type="GO" id="GO:0006955">
    <property type="term" value="P:immune response"/>
    <property type="evidence" value="ECO:0007669"/>
    <property type="project" value="TreeGrafter"/>
</dbReference>
<keyword evidence="5 11" id="KW-1133">Transmembrane helix</keyword>
<keyword evidence="9" id="KW-0325">Glycoprotein</keyword>
<keyword evidence="2" id="KW-1003">Cell membrane</keyword>
<feature type="domain" description="Immunoglobulin V-set" evidence="13">
    <location>
        <begin position="26"/>
        <end position="137"/>
    </location>
</feature>
<dbReference type="GO" id="GO:0071222">
    <property type="term" value="P:cellular response to lipopolysaccharide"/>
    <property type="evidence" value="ECO:0007669"/>
    <property type="project" value="TreeGrafter"/>
</dbReference>
<evidence type="ECO:0000256" key="7">
    <source>
        <dbReference type="ARBA" id="ARBA00023157"/>
    </source>
</evidence>
<dbReference type="GO" id="GO:0042130">
    <property type="term" value="P:negative regulation of T cell proliferation"/>
    <property type="evidence" value="ECO:0007669"/>
    <property type="project" value="TreeGrafter"/>
</dbReference>
<keyword evidence="4 12" id="KW-0732">Signal</keyword>
<evidence type="ECO:0000256" key="3">
    <source>
        <dbReference type="ARBA" id="ARBA00022692"/>
    </source>
</evidence>
<evidence type="ECO:0000256" key="9">
    <source>
        <dbReference type="ARBA" id="ARBA00023180"/>
    </source>
</evidence>
<dbReference type="Proteomes" id="UP001314229">
    <property type="component" value="Unassembled WGS sequence"/>
</dbReference>
<evidence type="ECO:0000313" key="14">
    <source>
        <dbReference type="EMBL" id="CAK6974827.1"/>
    </source>
</evidence>
<comment type="caution">
    <text evidence="14">The sequence shown here is derived from an EMBL/GenBank/DDBJ whole genome shotgun (WGS) entry which is preliminary data.</text>
</comment>
<reference evidence="14 15" key="1">
    <citation type="submission" date="2024-01" db="EMBL/GenBank/DDBJ databases">
        <authorList>
            <person name="Alioto T."/>
            <person name="Alioto T."/>
            <person name="Gomez Garrido J."/>
        </authorList>
    </citation>
    <scope>NUCLEOTIDE SEQUENCE [LARGE SCALE GENOMIC DNA]</scope>
</reference>
<evidence type="ECO:0000256" key="8">
    <source>
        <dbReference type="ARBA" id="ARBA00023170"/>
    </source>
</evidence>
<evidence type="ECO:0000256" key="10">
    <source>
        <dbReference type="ARBA" id="ARBA00023319"/>
    </source>
</evidence>
<dbReference type="PANTHER" id="PTHR25466">
    <property type="entry name" value="T-LYMPHOCYTE ACTIVATION ANTIGEN"/>
    <property type="match status" value="1"/>
</dbReference>
<dbReference type="EMBL" id="CAWUFR010000273">
    <property type="protein sequence ID" value="CAK6974827.1"/>
    <property type="molecule type" value="Genomic_DNA"/>
</dbReference>
<dbReference type="GO" id="GO:0007166">
    <property type="term" value="P:cell surface receptor signaling pathway"/>
    <property type="evidence" value="ECO:0007669"/>
    <property type="project" value="TreeGrafter"/>
</dbReference>
<protein>
    <submittedName>
        <fullName evidence="14">Butyrophilin-like protein 8</fullName>
    </submittedName>
</protein>
<evidence type="ECO:0000256" key="5">
    <source>
        <dbReference type="ARBA" id="ARBA00022989"/>
    </source>
</evidence>
<evidence type="ECO:0000256" key="2">
    <source>
        <dbReference type="ARBA" id="ARBA00022475"/>
    </source>
</evidence>
<keyword evidence="6 11" id="KW-0472">Membrane</keyword>
<dbReference type="Pfam" id="PF07686">
    <property type="entry name" value="V-set"/>
    <property type="match status" value="1"/>
</dbReference>
<keyword evidence="15" id="KW-1185">Reference proteome</keyword>
<dbReference type="AlphaFoldDB" id="A0AAV1PS62"/>
<dbReference type="SUPFAM" id="SSF48726">
    <property type="entry name" value="Immunoglobulin"/>
    <property type="match status" value="1"/>
</dbReference>
<feature type="transmembrane region" description="Helical" evidence="11">
    <location>
        <begin position="160"/>
        <end position="181"/>
    </location>
</feature>
<keyword evidence="10" id="KW-0393">Immunoglobulin domain</keyword>
<proteinExistence type="predicted"/>